<keyword evidence="3" id="KW-1185">Reference proteome</keyword>
<evidence type="ECO:0000313" key="2">
    <source>
        <dbReference type="EMBL" id="CAE8612143.1"/>
    </source>
</evidence>
<protein>
    <recommendedName>
        <fullName evidence="4">RNase H type-1 domain-containing protein</fullName>
    </recommendedName>
</protein>
<proteinExistence type="predicted"/>
<sequence length="169" mass="19006">MRGLSVPSTHTYMIRTLQKLYFAAKQRFKLSTLKVGGHTGNPGNDKADELADWGVNHQTRIGRHSETPARPVTIPHGHWIHNGWPLSRSANKPHTSSNQSKQPLRLNYPSNLSYNESHTSPQKRGKKSPISTKTLLPSTTGREQLPQNKSKKMQGKTKQNTPLKHSLMM</sequence>
<dbReference type="SUPFAM" id="SSF53098">
    <property type="entry name" value="Ribonuclease H-like"/>
    <property type="match status" value="1"/>
</dbReference>
<organism evidence="2 3">
    <name type="scientific">Polarella glacialis</name>
    <name type="common">Dinoflagellate</name>
    <dbReference type="NCBI Taxonomy" id="89957"/>
    <lineage>
        <taxon>Eukaryota</taxon>
        <taxon>Sar</taxon>
        <taxon>Alveolata</taxon>
        <taxon>Dinophyceae</taxon>
        <taxon>Suessiales</taxon>
        <taxon>Suessiaceae</taxon>
        <taxon>Polarella</taxon>
    </lineage>
</organism>
<accession>A0A813FER0</accession>
<feature type="compositionally biased region" description="Polar residues" evidence="1">
    <location>
        <begin position="88"/>
        <end position="120"/>
    </location>
</feature>
<dbReference type="GO" id="GO:0003676">
    <property type="term" value="F:nucleic acid binding"/>
    <property type="evidence" value="ECO:0007669"/>
    <property type="project" value="InterPro"/>
</dbReference>
<evidence type="ECO:0008006" key="4">
    <source>
        <dbReference type="Google" id="ProtNLM"/>
    </source>
</evidence>
<dbReference type="InterPro" id="IPR036397">
    <property type="entry name" value="RNaseH_sf"/>
</dbReference>
<feature type="region of interest" description="Disordered" evidence="1">
    <location>
        <begin position="83"/>
        <end position="169"/>
    </location>
</feature>
<evidence type="ECO:0000256" key="1">
    <source>
        <dbReference type="SAM" id="MobiDB-lite"/>
    </source>
</evidence>
<dbReference type="Proteomes" id="UP000654075">
    <property type="component" value="Unassembled WGS sequence"/>
</dbReference>
<feature type="compositionally biased region" description="Polar residues" evidence="1">
    <location>
        <begin position="129"/>
        <end position="148"/>
    </location>
</feature>
<gene>
    <name evidence="2" type="ORF">PGLA1383_LOCUS29943</name>
</gene>
<reference evidence="2" key="1">
    <citation type="submission" date="2021-02" db="EMBL/GenBank/DDBJ databases">
        <authorList>
            <person name="Dougan E. K."/>
            <person name="Rhodes N."/>
            <person name="Thang M."/>
            <person name="Chan C."/>
        </authorList>
    </citation>
    <scope>NUCLEOTIDE SEQUENCE</scope>
</reference>
<dbReference type="EMBL" id="CAJNNV010025088">
    <property type="protein sequence ID" value="CAE8612143.1"/>
    <property type="molecule type" value="Genomic_DNA"/>
</dbReference>
<dbReference type="InterPro" id="IPR012337">
    <property type="entry name" value="RNaseH-like_sf"/>
</dbReference>
<name>A0A813FER0_POLGL</name>
<evidence type="ECO:0000313" key="3">
    <source>
        <dbReference type="Proteomes" id="UP000654075"/>
    </source>
</evidence>
<comment type="caution">
    <text evidence="2">The sequence shown here is derived from an EMBL/GenBank/DDBJ whole genome shotgun (WGS) entry which is preliminary data.</text>
</comment>
<dbReference type="Gene3D" id="3.30.420.10">
    <property type="entry name" value="Ribonuclease H-like superfamily/Ribonuclease H"/>
    <property type="match status" value="1"/>
</dbReference>
<dbReference type="AlphaFoldDB" id="A0A813FER0"/>